<feature type="compositionally biased region" description="Polar residues" evidence="2">
    <location>
        <begin position="93"/>
        <end position="125"/>
    </location>
</feature>
<comment type="caution">
    <text evidence="4">The sequence shown here is derived from an EMBL/GenBank/DDBJ whole genome shotgun (WGS) entry which is preliminary data.</text>
</comment>
<dbReference type="AlphaFoldDB" id="A0AAV4JLS6"/>
<dbReference type="PROSITE" id="PS00524">
    <property type="entry name" value="SMB_1"/>
    <property type="match status" value="1"/>
</dbReference>
<reference evidence="4 5" key="1">
    <citation type="journal article" date="2021" name="Elife">
        <title>Chloroplast acquisition without the gene transfer in kleptoplastic sea slugs, Plakobranchus ocellatus.</title>
        <authorList>
            <person name="Maeda T."/>
            <person name="Takahashi S."/>
            <person name="Yoshida T."/>
            <person name="Shimamura S."/>
            <person name="Takaki Y."/>
            <person name="Nagai Y."/>
            <person name="Toyoda A."/>
            <person name="Suzuki Y."/>
            <person name="Arimoto A."/>
            <person name="Ishii H."/>
            <person name="Satoh N."/>
            <person name="Nishiyama T."/>
            <person name="Hasebe M."/>
            <person name="Maruyama T."/>
            <person name="Minagawa J."/>
            <person name="Obokata J."/>
            <person name="Shigenobu S."/>
        </authorList>
    </citation>
    <scope>NUCLEOTIDE SEQUENCE [LARGE SCALE GENOMIC DNA]</scope>
</reference>
<feature type="compositionally biased region" description="Basic and acidic residues" evidence="2">
    <location>
        <begin position="80"/>
        <end position="90"/>
    </location>
</feature>
<evidence type="ECO:0000259" key="3">
    <source>
        <dbReference type="PROSITE" id="PS50958"/>
    </source>
</evidence>
<feature type="compositionally biased region" description="Polar residues" evidence="2">
    <location>
        <begin position="1"/>
        <end position="10"/>
    </location>
</feature>
<feature type="region of interest" description="Disordered" evidence="2">
    <location>
        <begin position="1"/>
        <end position="130"/>
    </location>
</feature>
<feature type="compositionally biased region" description="Polar residues" evidence="2">
    <location>
        <begin position="51"/>
        <end position="60"/>
    </location>
</feature>
<dbReference type="Gene3D" id="4.10.410.20">
    <property type="match status" value="1"/>
</dbReference>
<evidence type="ECO:0000313" key="5">
    <source>
        <dbReference type="Proteomes" id="UP000762676"/>
    </source>
</evidence>
<dbReference type="Proteomes" id="UP000762676">
    <property type="component" value="Unassembled WGS sequence"/>
</dbReference>
<evidence type="ECO:0000256" key="2">
    <source>
        <dbReference type="SAM" id="MobiDB-lite"/>
    </source>
</evidence>
<name>A0AAV4JLS6_9GAST</name>
<dbReference type="EMBL" id="BMAT01013903">
    <property type="protein sequence ID" value="GFS22658.1"/>
    <property type="molecule type" value="Genomic_DNA"/>
</dbReference>
<dbReference type="PROSITE" id="PS50958">
    <property type="entry name" value="SMB_2"/>
    <property type="match status" value="1"/>
</dbReference>
<dbReference type="Pfam" id="PF01033">
    <property type="entry name" value="Somatomedin_B"/>
    <property type="match status" value="1"/>
</dbReference>
<keyword evidence="1" id="KW-1015">Disulfide bond</keyword>
<keyword evidence="5" id="KW-1185">Reference proteome</keyword>
<gene>
    <name evidence="4" type="ORF">ElyMa_006957000</name>
</gene>
<dbReference type="SUPFAM" id="SSF90188">
    <property type="entry name" value="Somatomedin B domain"/>
    <property type="match status" value="1"/>
</dbReference>
<protein>
    <recommendedName>
        <fullName evidence="3">SMB domain-containing protein</fullName>
    </recommendedName>
</protein>
<accession>A0AAV4JLS6</accession>
<organism evidence="4 5">
    <name type="scientific">Elysia marginata</name>
    <dbReference type="NCBI Taxonomy" id="1093978"/>
    <lineage>
        <taxon>Eukaryota</taxon>
        <taxon>Metazoa</taxon>
        <taxon>Spiralia</taxon>
        <taxon>Lophotrochozoa</taxon>
        <taxon>Mollusca</taxon>
        <taxon>Gastropoda</taxon>
        <taxon>Heterobranchia</taxon>
        <taxon>Euthyneura</taxon>
        <taxon>Panpulmonata</taxon>
        <taxon>Sacoglossa</taxon>
        <taxon>Placobranchoidea</taxon>
        <taxon>Plakobranchidae</taxon>
        <taxon>Elysia</taxon>
    </lineage>
</organism>
<evidence type="ECO:0000256" key="1">
    <source>
        <dbReference type="ARBA" id="ARBA00023157"/>
    </source>
</evidence>
<feature type="domain" description="SMB" evidence="3">
    <location>
        <begin position="158"/>
        <end position="196"/>
    </location>
</feature>
<dbReference type="InterPro" id="IPR036024">
    <property type="entry name" value="Somatomedin_B-like_dom_sf"/>
</dbReference>
<proteinExistence type="predicted"/>
<evidence type="ECO:0000313" key="4">
    <source>
        <dbReference type="EMBL" id="GFS22658.1"/>
    </source>
</evidence>
<sequence length="196" mass="21322">MFPNNGQRVTFNLKPPADNVSDFSPPLPNSTELVPSHDSTTEIRDSPPLPTNTESVQSHDNTTEIRDFSPPLPTRTKRVPSHDNTTEIRDSPLPTNTELVPSRDNTAETNPLRKSTRFTESSNESDPLVVLPPANNLVSGSEALAPEDSLETDSDSSSPLSCLGRCGDRSSFPCSCTDICVVNGNCCPDFPKECFF</sequence>
<dbReference type="InterPro" id="IPR001212">
    <property type="entry name" value="Somatomedin_B_dom"/>
</dbReference>